<proteinExistence type="predicted"/>
<reference evidence="2 3" key="1">
    <citation type="submission" date="2023-07" db="EMBL/GenBank/DDBJ databases">
        <title>Sorghum-associated microbial communities from plants grown in Nebraska, USA.</title>
        <authorList>
            <person name="Schachtman D."/>
        </authorList>
    </citation>
    <scope>NUCLEOTIDE SEQUENCE [LARGE SCALE GENOMIC DNA]</scope>
    <source>
        <strain evidence="2 3">BE190</strain>
    </source>
</reference>
<dbReference type="RefSeq" id="WP_310074195.1">
    <property type="nucleotide sequence ID" value="NZ_JAVDVX010000006.1"/>
</dbReference>
<comment type="caution">
    <text evidence="2">The sequence shown here is derived from an EMBL/GenBank/DDBJ whole genome shotgun (WGS) entry which is preliminary data.</text>
</comment>
<sequence>MKLHQKNLAQLCVGIGLTLLCQLSGALSPTPPSGITPTKRTVEYDWMSVSAWDKMHAEDVVVAQYDQVDVLFVGDSITAGWDWSIWEKNFKPLKAANFAIGGDHTGNLLWRLQHGAIGNIQPKLIVALIGVNNVGALQETPEQAAAGVTKVVQQLQLAWPNSKILLNAVFPFDQAPSSDNRRKVKKLNQIISKLGDNKMIFFKDYGPLLLQKDGNISPDIMADYLHPTPKGYQVWANAMTPDINALLQ</sequence>
<dbReference type="Gene3D" id="3.40.50.1110">
    <property type="entry name" value="SGNH hydrolase"/>
    <property type="match status" value="1"/>
</dbReference>
<dbReference type="InterPro" id="IPR013830">
    <property type="entry name" value="SGNH_hydro"/>
</dbReference>
<dbReference type="PANTHER" id="PTHR30383:SF32">
    <property type="entry name" value="SGNH-HYDROLASE"/>
    <property type="match status" value="1"/>
</dbReference>
<accession>A0ABU1V172</accession>
<evidence type="ECO:0000313" key="3">
    <source>
        <dbReference type="Proteomes" id="UP001253595"/>
    </source>
</evidence>
<organism evidence="2 3">
    <name type="scientific">Cellvibrio fibrivorans</name>
    <dbReference type="NCBI Taxonomy" id="126350"/>
    <lineage>
        <taxon>Bacteria</taxon>
        <taxon>Pseudomonadati</taxon>
        <taxon>Pseudomonadota</taxon>
        <taxon>Gammaproteobacteria</taxon>
        <taxon>Cellvibrionales</taxon>
        <taxon>Cellvibrionaceae</taxon>
        <taxon>Cellvibrio</taxon>
    </lineage>
</organism>
<gene>
    <name evidence="2" type="ORF">J2X05_003222</name>
</gene>
<protein>
    <submittedName>
        <fullName evidence="2">Lysophospholipase L1-like esterase</fullName>
    </submittedName>
</protein>
<evidence type="ECO:0000313" key="2">
    <source>
        <dbReference type="EMBL" id="MDR7091187.1"/>
    </source>
</evidence>
<dbReference type="Pfam" id="PF13472">
    <property type="entry name" value="Lipase_GDSL_2"/>
    <property type="match status" value="1"/>
</dbReference>
<evidence type="ECO:0000259" key="1">
    <source>
        <dbReference type="Pfam" id="PF13472"/>
    </source>
</evidence>
<name>A0ABU1V172_9GAMM</name>
<dbReference type="SUPFAM" id="SSF52266">
    <property type="entry name" value="SGNH hydrolase"/>
    <property type="match status" value="1"/>
</dbReference>
<dbReference type="Proteomes" id="UP001253595">
    <property type="component" value="Unassembled WGS sequence"/>
</dbReference>
<dbReference type="InterPro" id="IPR051532">
    <property type="entry name" value="Ester_Hydrolysis_Enzymes"/>
</dbReference>
<dbReference type="EMBL" id="JAVDVX010000006">
    <property type="protein sequence ID" value="MDR7091187.1"/>
    <property type="molecule type" value="Genomic_DNA"/>
</dbReference>
<feature type="domain" description="SGNH hydrolase-type esterase" evidence="1">
    <location>
        <begin position="72"/>
        <end position="234"/>
    </location>
</feature>
<dbReference type="PANTHER" id="PTHR30383">
    <property type="entry name" value="THIOESTERASE 1/PROTEASE 1/LYSOPHOSPHOLIPASE L1"/>
    <property type="match status" value="1"/>
</dbReference>
<dbReference type="InterPro" id="IPR036514">
    <property type="entry name" value="SGNH_hydro_sf"/>
</dbReference>
<keyword evidence="3" id="KW-1185">Reference proteome</keyword>